<proteinExistence type="predicted"/>
<keyword evidence="2" id="KW-1185">Reference proteome</keyword>
<reference evidence="1" key="1">
    <citation type="journal article" date="2023" name="G3 (Bethesda)">
        <title>Whole genome assembly and annotation of the endangered Caribbean coral Acropora cervicornis.</title>
        <authorList>
            <person name="Selwyn J.D."/>
            <person name="Vollmer S.V."/>
        </authorList>
    </citation>
    <scope>NUCLEOTIDE SEQUENCE</scope>
    <source>
        <strain evidence="1">K2</strain>
    </source>
</reference>
<evidence type="ECO:0000313" key="1">
    <source>
        <dbReference type="EMBL" id="KAK2557362.1"/>
    </source>
</evidence>
<sequence>MIETTIATRCLRSTIRRHSFVLSPQSICPRQPPCVPRTERFSWSRGPHSISDLWRRLAVGERSPSCHSNLVT</sequence>
<comment type="caution">
    <text evidence="1">The sequence shown here is derived from an EMBL/GenBank/DDBJ whole genome shotgun (WGS) entry which is preliminary data.</text>
</comment>
<name>A0AAD9Q9W3_ACRCE</name>
<organism evidence="1 2">
    <name type="scientific">Acropora cervicornis</name>
    <name type="common">Staghorn coral</name>
    <dbReference type="NCBI Taxonomy" id="6130"/>
    <lineage>
        <taxon>Eukaryota</taxon>
        <taxon>Metazoa</taxon>
        <taxon>Cnidaria</taxon>
        <taxon>Anthozoa</taxon>
        <taxon>Hexacorallia</taxon>
        <taxon>Scleractinia</taxon>
        <taxon>Astrocoeniina</taxon>
        <taxon>Acroporidae</taxon>
        <taxon>Acropora</taxon>
    </lineage>
</organism>
<evidence type="ECO:0000313" key="2">
    <source>
        <dbReference type="Proteomes" id="UP001249851"/>
    </source>
</evidence>
<dbReference type="AlphaFoldDB" id="A0AAD9Q9W3"/>
<gene>
    <name evidence="1" type="ORF">P5673_020475</name>
</gene>
<dbReference type="EMBL" id="JARQWQ010000050">
    <property type="protein sequence ID" value="KAK2557362.1"/>
    <property type="molecule type" value="Genomic_DNA"/>
</dbReference>
<protein>
    <submittedName>
        <fullName evidence="1">Uncharacterized protein</fullName>
    </submittedName>
</protein>
<accession>A0AAD9Q9W3</accession>
<reference evidence="1" key="2">
    <citation type="journal article" date="2023" name="Science">
        <title>Genomic signatures of disease resistance in endangered staghorn corals.</title>
        <authorList>
            <person name="Vollmer S.V."/>
            <person name="Selwyn J.D."/>
            <person name="Despard B.A."/>
            <person name="Roesel C.L."/>
        </authorList>
    </citation>
    <scope>NUCLEOTIDE SEQUENCE</scope>
    <source>
        <strain evidence="1">K2</strain>
    </source>
</reference>
<dbReference type="Proteomes" id="UP001249851">
    <property type="component" value="Unassembled WGS sequence"/>
</dbReference>